<comment type="caution">
    <text evidence="1">The sequence shown here is derived from an EMBL/GenBank/DDBJ whole genome shotgun (WGS) entry which is preliminary data.</text>
</comment>
<name>A0A392VTS7_9FABA</name>
<accession>A0A392VTS7</accession>
<dbReference type="EMBL" id="LXQA011255918">
    <property type="protein sequence ID" value="MCI90852.1"/>
    <property type="molecule type" value="Genomic_DNA"/>
</dbReference>
<evidence type="ECO:0000313" key="1">
    <source>
        <dbReference type="EMBL" id="MCI90852.1"/>
    </source>
</evidence>
<feature type="non-terminal residue" evidence="1">
    <location>
        <position position="1"/>
    </location>
</feature>
<sequence>FNRIRPLEGTHSSPINLQIIMRTRQQSIDPVMLI</sequence>
<dbReference type="Proteomes" id="UP000265520">
    <property type="component" value="Unassembled WGS sequence"/>
</dbReference>
<organism evidence="1 2">
    <name type="scientific">Trifolium medium</name>
    <dbReference type="NCBI Taxonomy" id="97028"/>
    <lineage>
        <taxon>Eukaryota</taxon>
        <taxon>Viridiplantae</taxon>
        <taxon>Streptophyta</taxon>
        <taxon>Embryophyta</taxon>
        <taxon>Tracheophyta</taxon>
        <taxon>Spermatophyta</taxon>
        <taxon>Magnoliopsida</taxon>
        <taxon>eudicotyledons</taxon>
        <taxon>Gunneridae</taxon>
        <taxon>Pentapetalae</taxon>
        <taxon>rosids</taxon>
        <taxon>fabids</taxon>
        <taxon>Fabales</taxon>
        <taxon>Fabaceae</taxon>
        <taxon>Papilionoideae</taxon>
        <taxon>50 kb inversion clade</taxon>
        <taxon>NPAAA clade</taxon>
        <taxon>Hologalegina</taxon>
        <taxon>IRL clade</taxon>
        <taxon>Trifolieae</taxon>
        <taxon>Trifolium</taxon>
    </lineage>
</organism>
<reference evidence="1 2" key="1">
    <citation type="journal article" date="2018" name="Front. Plant Sci.">
        <title>Red Clover (Trifolium pratense) and Zigzag Clover (T. medium) - A Picture of Genomic Similarities and Differences.</title>
        <authorList>
            <person name="Dluhosova J."/>
            <person name="Istvanek J."/>
            <person name="Nedelnik J."/>
            <person name="Repkova J."/>
        </authorList>
    </citation>
    <scope>NUCLEOTIDE SEQUENCE [LARGE SCALE GENOMIC DNA]</scope>
    <source>
        <strain evidence="2">cv. 10/8</strain>
        <tissue evidence="1">Leaf</tissue>
    </source>
</reference>
<keyword evidence="2" id="KW-1185">Reference proteome</keyword>
<evidence type="ECO:0000313" key="2">
    <source>
        <dbReference type="Proteomes" id="UP000265520"/>
    </source>
</evidence>
<protein>
    <submittedName>
        <fullName evidence="1">Uncharacterized protein</fullName>
    </submittedName>
</protein>
<proteinExistence type="predicted"/>
<dbReference type="AlphaFoldDB" id="A0A392VTS7"/>